<reference evidence="1 2" key="1">
    <citation type="submission" date="2019-09" db="EMBL/GenBank/DDBJ databases">
        <title>Whole-genome sequence of the purple sulfur bacterium Thiohalocapsa marina DSM 19078.</title>
        <authorList>
            <person name="Kyndt J.A."/>
            <person name="Meyer T.E."/>
        </authorList>
    </citation>
    <scope>NUCLEOTIDE SEQUENCE [LARGE SCALE GENOMIC DNA]</scope>
    <source>
        <strain evidence="1 2">DSM 19078</strain>
    </source>
</reference>
<dbReference type="AlphaFoldDB" id="A0A5M8FLM2"/>
<dbReference type="OrthoDB" id="5740743at2"/>
<dbReference type="Proteomes" id="UP000322981">
    <property type="component" value="Unassembled WGS sequence"/>
</dbReference>
<gene>
    <name evidence="1" type="ORF">F2Q65_13725</name>
</gene>
<evidence type="ECO:0000313" key="2">
    <source>
        <dbReference type="Proteomes" id="UP000322981"/>
    </source>
</evidence>
<evidence type="ECO:0000313" key="1">
    <source>
        <dbReference type="EMBL" id="KAA6184011.1"/>
    </source>
</evidence>
<protein>
    <submittedName>
        <fullName evidence="1">Uncharacterized protein</fullName>
    </submittedName>
</protein>
<accession>A0A5M8FLM2</accession>
<comment type="caution">
    <text evidence="1">The sequence shown here is derived from an EMBL/GenBank/DDBJ whole genome shotgun (WGS) entry which is preliminary data.</text>
</comment>
<dbReference type="RefSeq" id="WP_150093980.1">
    <property type="nucleotide sequence ID" value="NZ_JBFUOH010000035.1"/>
</dbReference>
<sequence length="65" mass="7667">MPSQEQIEMSRYQRELEHDVQHLVKKYCRIMSWDIPELDEKEASRLILDALQTAVNDTVKAHTPT</sequence>
<proteinExistence type="predicted"/>
<name>A0A5M8FLM2_9GAMM</name>
<organism evidence="1 2">
    <name type="scientific">Thiohalocapsa marina</name>
    <dbReference type="NCBI Taxonomy" id="424902"/>
    <lineage>
        <taxon>Bacteria</taxon>
        <taxon>Pseudomonadati</taxon>
        <taxon>Pseudomonadota</taxon>
        <taxon>Gammaproteobacteria</taxon>
        <taxon>Chromatiales</taxon>
        <taxon>Chromatiaceae</taxon>
        <taxon>Thiohalocapsa</taxon>
    </lineage>
</organism>
<keyword evidence="2" id="KW-1185">Reference proteome</keyword>
<dbReference type="EMBL" id="VWXX01000025">
    <property type="protein sequence ID" value="KAA6184011.1"/>
    <property type="molecule type" value="Genomic_DNA"/>
</dbReference>